<dbReference type="EMBL" id="MDEN01000041">
    <property type="protein sequence ID" value="OCX25858.1"/>
    <property type="molecule type" value="Genomic_DNA"/>
</dbReference>
<sequence length="164" mass="17811">MLGKNALPPKPSPSWDEAVGEGALPYESDRMILAMSKGMTTLTFHGGPSDGEVLTNVPSMRVFPLVHLPTGSGFTEEADGQMGVFAKAGELPSNWFIFKTARYAKRETDSGRTGVHYDFVEEALISRCRAITLKGGWCKNEAVPDQKVCKTHARAANLELKPDA</sequence>
<organism evidence="2 3">
    <name type="scientific">Pseudomonas graminis</name>
    <dbReference type="NCBI Taxonomy" id="158627"/>
    <lineage>
        <taxon>Bacteria</taxon>
        <taxon>Pseudomonadati</taxon>
        <taxon>Pseudomonadota</taxon>
        <taxon>Gammaproteobacteria</taxon>
        <taxon>Pseudomonadales</taxon>
        <taxon>Pseudomonadaceae</taxon>
        <taxon>Pseudomonas</taxon>
    </lineage>
</organism>
<evidence type="ECO:0000313" key="2">
    <source>
        <dbReference type="EMBL" id="OCX25858.1"/>
    </source>
</evidence>
<feature type="region of interest" description="Disordered" evidence="1">
    <location>
        <begin position="1"/>
        <end position="20"/>
    </location>
</feature>
<protein>
    <submittedName>
        <fullName evidence="2">Uncharacterized protein</fullName>
    </submittedName>
</protein>
<proteinExistence type="predicted"/>
<gene>
    <name evidence="2" type="ORF">BBI10_00495</name>
</gene>
<name>A0A1C2EFG3_9PSED</name>
<reference evidence="2 3" key="1">
    <citation type="submission" date="2016-08" db="EMBL/GenBank/DDBJ databases">
        <title>Whole genome sequence of Pseudomonas graminis strain UASWS1507, a potential biological control agent for agriculture.</title>
        <authorList>
            <person name="Crovadore J."/>
            <person name="Calmin G."/>
            <person name="Chablais R."/>
            <person name="Cochard B."/>
            <person name="Lefort F."/>
        </authorList>
    </citation>
    <scope>NUCLEOTIDE SEQUENCE [LARGE SCALE GENOMIC DNA]</scope>
    <source>
        <strain evidence="2 3">UASWS1507</strain>
    </source>
</reference>
<evidence type="ECO:0000313" key="3">
    <source>
        <dbReference type="Proteomes" id="UP000095143"/>
    </source>
</evidence>
<dbReference type="AlphaFoldDB" id="A0A1C2EFG3"/>
<accession>A0A1C2EFG3</accession>
<comment type="caution">
    <text evidence="2">The sequence shown here is derived from an EMBL/GenBank/DDBJ whole genome shotgun (WGS) entry which is preliminary data.</text>
</comment>
<evidence type="ECO:0000256" key="1">
    <source>
        <dbReference type="SAM" id="MobiDB-lite"/>
    </source>
</evidence>
<dbReference type="Proteomes" id="UP000095143">
    <property type="component" value="Unassembled WGS sequence"/>
</dbReference>